<dbReference type="GO" id="GO:0000723">
    <property type="term" value="P:telomere maintenance"/>
    <property type="evidence" value="ECO:0007669"/>
    <property type="project" value="InterPro"/>
</dbReference>
<protein>
    <recommendedName>
        <fullName evidence="1">ATP-dependent DNA helicase</fullName>
        <ecNumber evidence="1">5.6.2.3</ecNumber>
    </recommendedName>
</protein>
<dbReference type="PANTHER" id="PTHR47642">
    <property type="entry name" value="ATP-DEPENDENT DNA HELICASE"/>
    <property type="match status" value="1"/>
</dbReference>
<sequence length="1535" mass="172132">MLSVNPQRLKRALVWLRENNPLYQDIIISEENLRSWSESCPGTQVPEALFEQMKSYTVRAEDEIRTGHYVPPAERGRPDEPIRSANEVLLALEDRDTDAARLEAETTSRIGGTQTSTREPDDMDTHHVEAELFELTSTGLMTTEATSELSPKERLWKFQQAMTESDRRWRGRKPNNHRTGTSLAAHSTDPFIVSRRGEEFADSNDPDFFPKAFPCLFPWGRGGPKALGELGNAEERDQTAEAGRQTEFKPKDHYLKPWARYLLQRHGAKFATHPTFAFLVFNMLVRSENRRVSYLRMSKASFPMVEQIISKITAEDIEKASEEYRETRTTTNPRIAFLMREISAYGNSQHMSNEERLSARRKIQALCLKHGMPCVWYTINPNDLTNEVNMKLAAHRIYDGPKAEALMEELRRQVRRIQHLVRDPVSSAQFFHREIQLFFQHCVAIGEESIFGKVSAYFGCVETNERGAFDLHGFLCLDGNIEMPTFFRAFEDLVRNEYAEKCCDEARERQYRHWDSVFSDITNLTQDLSQLAEVYDDEANWVAYRCQMHSCGATCTKYSFKDKAGGAGGHPCRFRAPWKEYDRTEFHGGLLHMKRNHPRINRYCPAMTVAMRHNTDATFLPTSSAGLSMLYYATNYATKLDAPMWKRVILAKATLENMADADENREPSSEAPTEKTAQLHNKTRQFMYRFANQLQTSRELSAVEVCSNLLGHKNSYSSEQNWAYIHLNTLYWAVFRRWDGLQAAAGPEVQLQAAPETVSYGYNGKALPSFEAYSHRGTLLQRLCFYEYLSMVRFVTIGSLPPSELWAQLQPQMPKRLHAIVCNIQLLHKSAEDAKKDAQLWASRSEGDEGVEFDGPEDTLAPGGVWQPDETDLRHSFYNAVASLHDGQGVAQHSPGLNALLKSLNESEFIDGMGEAEEAAPRPVRLQQQEPLVWSKRDLNHTKAAQKRLHQERMLSIEGDELTTGPNLASIDNEFGFGDDDDGDGGATCTALPAPPRTWVDIAPSDTFARAGAIISAERTLNRMQSIALNLVCAAIDGKGSPGQQQHLQYVGGGGGTGKSWLIDTLKEVFAAKKASSQLVITATSGTAAAVIGGTTIHSAVGLKRDTDGASIDSIVSGNLEKAKQRWRRRDVLVIDEASMLGLLTLYQVDQRLRLLRGFPEKPFGGIPIVVLTGDFLQFPPVNQSSLLSNIDRKASLAEMFTNVVLLEEQKRAEEDTYLPDFLQRLREGRQTLEDAKRLAGQYDAHSRFDFTGGRRAIIPLNRHRWDLTLHAALAYSTETGRKLSLYLSTHTWERIPTSAERIAAMLLGDSSDLSIPGMFPYVEGMPVVVNENTYMGLKVVNGAEFTAAGIIHPPGLQEVTISNEVSIFLGPPSGIILKSDTTQGITFPNMPPNTVVLPARSVRLADARYGKILRPDTNKKGKLGLSRTRLPCAPGFAITDYKAQGRTIEKTLLGLYGTKPSSTTGEPGKCKTVSMYVQLSRVRHFENIALTQPLNIAHFMEARMDGDIVKGMDRLRNLSRETVAKFGDGQTIGR</sequence>
<proteinExistence type="inferred from homology"/>
<keyword evidence="1" id="KW-0234">DNA repair</keyword>
<dbReference type="PANTHER" id="PTHR47642:SF6">
    <property type="entry name" value="ATP-DEPENDENT DNA HELICASE"/>
    <property type="match status" value="1"/>
</dbReference>
<dbReference type="EC" id="5.6.2.3" evidence="1"/>
<evidence type="ECO:0000256" key="2">
    <source>
        <dbReference type="SAM" id="MobiDB-lite"/>
    </source>
</evidence>
<keyword evidence="1" id="KW-0233">DNA recombination</keyword>
<keyword evidence="1" id="KW-0378">Hydrolase</keyword>
<dbReference type="InterPro" id="IPR010285">
    <property type="entry name" value="DNA_helicase_pif1-like_DEAD"/>
</dbReference>
<feature type="region of interest" description="Disordered" evidence="2">
    <location>
        <begin position="103"/>
        <end position="122"/>
    </location>
</feature>
<dbReference type="GO" id="GO:0006281">
    <property type="term" value="P:DNA repair"/>
    <property type="evidence" value="ECO:0007669"/>
    <property type="project" value="UniProtKB-KW"/>
</dbReference>
<dbReference type="EMBL" id="WIGM01001461">
    <property type="protein sequence ID" value="KAF6796932.1"/>
    <property type="molecule type" value="Genomic_DNA"/>
</dbReference>
<evidence type="ECO:0000313" key="6">
    <source>
        <dbReference type="EMBL" id="KAF6796932.1"/>
    </source>
</evidence>
<dbReference type="Pfam" id="PF14214">
    <property type="entry name" value="Helitron_like_N"/>
    <property type="match status" value="1"/>
</dbReference>
<keyword evidence="1" id="KW-0347">Helicase</keyword>
<evidence type="ECO:0000259" key="3">
    <source>
        <dbReference type="Pfam" id="PF05970"/>
    </source>
</evidence>
<keyword evidence="1" id="KW-0227">DNA damage</keyword>
<evidence type="ECO:0000259" key="5">
    <source>
        <dbReference type="Pfam" id="PF20209"/>
    </source>
</evidence>
<dbReference type="InterPro" id="IPR051055">
    <property type="entry name" value="PIF1_helicase"/>
</dbReference>
<name>A0A8H6ITC3_9PEZI</name>
<dbReference type="Gene3D" id="3.40.50.300">
    <property type="entry name" value="P-loop containing nucleotide triphosphate hydrolases"/>
    <property type="match status" value="1"/>
</dbReference>
<comment type="similarity">
    <text evidence="1">Belongs to the helicase family.</text>
</comment>
<evidence type="ECO:0000256" key="1">
    <source>
        <dbReference type="RuleBase" id="RU363044"/>
    </source>
</evidence>
<dbReference type="SUPFAM" id="SSF52540">
    <property type="entry name" value="P-loop containing nucleoside triphosphate hydrolases"/>
    <property type="match status" value="2"/>
</dbReference>
<feature type="domain" description="DUF6570" evidence="5">
    <location>
        <begin position="2"/>
        <end position="34"/>
    </location>
</feature>
<dbReference type="GO" id="GO:0016787">
    <property type="term" value="F:hydrolase activity"/>
    <property type="evidence" value="ECO:0007669"/>
    <property type="project" value="UniProtKB-KW"/>
</dbReference>
<dbReference type="Pfam" id="PF05970">
    <property type="entry name" value="PIF1"/>
    <property type="match status" value="1"/>
</dbReference>
<dbReference type="GO" id="GO:0043139">
    <property type="term" value="F:5'-3' DNA helicase activity"/>
    <property type="evidence" value="ECO:0007669"/>
    <property type="project" value="UniProtKB-EC"/>
</dbReference>
<gene>
    <name evidence="6" type="ORF">CMUS01_15833</name>
</gene>
<comment type="cofactor">
    <cofactor evidence="1">
        <name>Mg(2+)</name>
        <dbReference type="ChEBI" id="CHEBI:18420"/>
    </cofactor>
</comment>
<feature type="domain" description="DNA helicase Pif1-like DEAD-box helicase" evidence="3">
    <location>
        <begin position="1044"/>
        <end position="1191"/>
    </location>
</feature>
<dbReference type="Pfam" id="PF20209">
    <property type="entry name" value="DUF6570"/>
    <property type="match status" value="1"/>
</dbReference>
<keyword evidence="1" id="KW-0547">Nucleotide-binding</keyword>
<accession>A0A8H6ITC3</accession>
<comment type="caution">
    <text evidence="6">The sequence shown here is derived from an EMBL/GenBank/DDBJ whole genome shotgun (WGS) entry which is preliminary data.</text>
</comment>
<keyword evidence="7" id="KW-1185">Reference proteome</keyword>
<comment type="catalytic activity">
    <reaction evidence="1">
        <text>ATP + H2O = ADP + phosphate + H(+)</text>
        <dbReference type="Rhea" id="RHEA:13065"/>
        <dbReference type="ChEBI" id="CHEBI:15377"/>
        <dbReference type="ChEBI" id="CHEBI:15378"/>
        <dbReference type="ChEBI" id="CHEBI:30616"/>
        <dbReference type="ChEBI" id="CHEBI:43474"/>
        <dbReference type="ChEBI" id="CHEBI:456216"/>
        <dbReference type="EC" id="5.6.2.3"/>
    </reaction>
</comment>
<dbReference type="OrthoDB" id="5025761at2759"/>
<dbReference type="Proteomes" id="UP000639643">
    <property type="component" value="Unassembled WGS sequence"/>
</dbReference>
<organism evidence="6 7">
    <name type="scientific">Colletotrichum musicola</name>
    <dbReference type="NCBI Taxonomy" id="2175873"/>
    <lineage>
        <taxon>Eukaryota</taxon>
        <taxon>Fungi</taxon>
        <taxon>Dikarya</taxon>
        <taxon>Ascomycota</taxon>
        <taxon>Pezizomycotina</taxon>
        <taxon>Sordariomycetes</taxon>
        <taxon>Hypocreomycetidae</taxon>
        <taxon>Glomerellales</taxon>
        <taxon>Glomerellaceae</taxon>
        <taxon>Colletotrichum</taxon>
        <taxon>Colletotrichum orchidearum species complex</taxon>
    </lineage>
</organism>
<dbReference type="InterPro" id="IPR027417">
    <property type="entry name" value="P-loop_NTPase"/>
</dbReference>
<dbReference type="GO" id="GO:0006310">
    <property type="term" value="P:DNA recombination"/>
    <property type="evidence" value="ECO:0007669"/>
    <property type="project" value="UniProtKB-KW"/>
</dbReference>
<evidence type="ECO:0000259" key="4">
    <source>
        <dbReference type="Pfam" id="PF14214"/>
    </source>
</evidence>
<dbReference type="InterPro" id="IPR046700">
    <property type="entry name" value="DUF6570"/>
</dbReference>
<dbReference type="GO" id="GO:0005524">
    <property type="term" value="F:ATP binding"/>
    <property type="evidence" value="ECO:0007669"/>
    <property type="project" value="UniProtKB-KW"/>
</dbReference>
<feature type="domain" description="Helitron helicase-like" evidence="4">
    <location>
        <begin position="258"/>
        <end position="473"/>
    </location>
</feature>
<dbReference type="InterPro" id="IPR025476">
    <property type="entry name" value="Helitron_helicase-like"/>
</dbReference>
<evidence type="ECO:0000313" key="7">
    <source>
        <dbReference type="Proteomes" id="UP000639643"/>
    </source>
</evidence>
<keyword evidence="1" id="KW-0067">ATP-binding</keyword>
<reference evidence="6" key="1">
    <citation type="journal article" date="2020" name="Phytopathology">
        <title>Genome Sequence Resources of Colletotrichum truncatum, C. plurivorum, C. musicola, and C. sojae: Four Species Pathogenic to Soybean (Glycine max).</title>
        <authorList>
            <person name="Rogerio F."/>
            <person name="Boufleur T.R."/>
            <person name="Ciampi-Guillardi M."/>
            <person name="Sukno S.A."/>
            <person name="Thon M.R."/>
            <person name="Massola Junior N.S."/>
            <person name="Baroncelli R."/>
        </authorList>
    </citation>
    <scope>NUCLEOTIDE SEQUENCE</scope>
    <source>
        <strain evidence="6">LFN0074</strain>
    </source>
</reference>
<feature type="compositionally biased region" description="Polar residues" evidence="2">
    <location>
        <begin position="107"/>
        <end position="117"/>
    </location>
</feature>